<organism evidence="4 5">
    <name type="scientific">Caenorhabditis japonica</name>
    <dbReference type="NCBI Taxonomy" id="281687"/>
    <lineage>
        <taxon>Eukaryota</taxon>
        <taxon>Metazoa</taxon>
        <taxon>Ecdysozoa</taxon>
        <taxon>Nematoda</taxon>
        <taxon>Chromadorea</taxon>
        <taxon>Rhabditida</taxon>
        <taxon>Rhabditina</taxon>
        <taxon>Rhabditomorpha</taxon>
        <taxon>Rhabditoidea</taxon>
        <taxon>Rhabditidae</taxon>
        <taxon>Peloderinae</taxon>
        <taxon>Caenorhabditis</taxon>
    </lineage>
</organism>
<name>A0A8R1DVI1_CAEJA</name>
<dbReference type="AlphaFoldDB" id="A0A8R1DVI1"/>
<dbReference type="OMA" id="DYLRYEN"/>
<dbReference type="SUPFAM" id="SSF56436">
    <property type="entry name" value="C-type lectin-like"/>
    <property type="match status" value="1"/>
</dbReference>
<dbReference type="Proteomes" id="UP000005237">
    <property type="component" value="Unassembled WGS sequence"/>
</dbReference>
<dbReference type="EnsemblMetazoa" id="CJA13725.1">
    <property type="protein sequence ID" value="CJA13725.1"/>
    <property type="gene ID" value="WBGene00132929"/>
</dbReference>
<evidence type="ECO:0000259" key="3">
    <source>
        <dbReference type="SMART" id="SM00034"/>
    </source>
</evidence>
<dbReference type="InterPro" id="IPR016187">
    <property type="entry name" value="CTDL_fold"/>
</dbReference>
<keyword evidence="5" id="KW-1185">Reference proteome</keyword>
<feature type="compositionally biased region" description="Acidic residues" evidence="1">
    <location>
        <begin position="77"/>
        <end position="94"/>
    </location>
</feature>
<evidence type="ECO:0000313" key="5">
    <source>
        <dbReference type="Proteomes" id="UP000005237"/>
    </source>
</evidence>
<feature type="region of interest" description="Disordered" evidence="1">
    <location>
        <begin position="24"/>
        <end position="103"/>
    </location>
</feature>
<dbReference type="SMART" id="SM00034">
    <property type="entry name" value="CLECT"/>
    <property type="match status" value="1"/>
</dbReference>
<evidence type="ECO:0000313" key="4">
    <source>
        <dbReference type="EnsemblMetazoa" id="CJA13725.1"/>
    </source>
</evidence>
<feature type="compositionally biased region" description="Acidic residues" evidence="1">
    <location>
        <begin position="42"/>
        <end position="63"/>
    </location>
</feature>
<feature type="chain" id="PRO_5035947501" evidence="2">
    <location>
        <begin position="24"/>
        <end position="286"/>
    </location>
</feature>
<dbReference type="InterPro" id="IPR016186">
    <property type="entry name" value="C-type_lectin-like/link_sf"/>
</dbReference>
<feature type="signal peptide" evidence="2">
    <location>
        <begin position="1"/>
        <end position="23"/>
    </location>
</feature>
<dbReference type="InterPro" id="IPR001304">
    <property type="entry name" value="C-type_lectin-like"/>
</dbReference>
<reference evidence="4" key="2">
    <citation type="submission" date="2022-06" db="UniProtKB">
        <authorList>
            <consortium name="EnsemblMetazoa"/>
        </authorList>
    </citation>
    <scope>IDENTIFICATION</scope>
    <source>
        <strain evidence="4">DF5081</strain>
    </source>
</reference>
<dbReference type="Gene3D" id="3.10.100.10">
    <property type="entry name" value="Mannose-Binding Protein A, subunit A"/>
    <property type="match status" value="1"/>
</dbReference>
<reference evidence="5" key="1">
    <citation type="submission" date="2010-08" db="EMBL/GenBank/DDBJ databases">
        <authorList>
            <consortium name="Caenorhabditis japonica Sequencing Consortium"/>
            <person name="Wilson R.K."/>
        </authorList>
    </citation>
    <scope>NUCLEOTIDE SEQUENCE [LARGE SCALE GENOMIC DNA]</scope>
    <source>
        <strain evidence="5">DF5081</strain>
    </source>
</reference>
<keyword evidence="2" id="KW-0732">Signal</keyword>
<evidence type="ECO:0000256" key="1">
    <source>
        <dbReference type="SAM" id="MobiDB-lite"/>
    </source>
</evidence>
<dbReference type="PANTHER" id="PTHR23124">
    <property type="entry name" value="C-TYPE LECTIN DOMAIN-CONTAINING PROTEIN-RELATED-RELATED"/>
    <property type="match status" value="1"/>
</dbReference>
<dbReference type="PANTHER" id="PTHR23124:SF139">
    <property type="entry name" value="C-TYPE LECTIN DOMAIN-CONTAINING PROTEIN"/>
    <property type="match status" value="1"/>
</dbReference>
<protein>
    <submittedName>
        <fullName evidence="4">C-type lectin domain-containing protein</fullName>
    </submittedName>
</protein>
<accession>A0A8R1DVI1</accession>
<feature type="domain" description="C-type lectin" evidence="3">
    <location>
        <begin position="124"/>
        <end position="282"/>
    </location>
</feature>
<sequence length="286" mass="32421">MSSNKQLLILFLLGAILLISVAGHSRRGRHRHGIKPTPQRDYEEDEEPESCPDDNEDDDDEDGGDQRQSIPYGDDNGAGEEVEEEEDDESDNDNDNTGPSKSALKRYQSWNNKNGVCILEHKKCPADDWKMFQRENDTVCLKVFGVPSMTDLKTASSICRANHNARMMTLNSQEEKEWIYTVPLANNGSFPWMNLAGYRNRKCQMDPSDCRKDKLTAFTQQDGTANPKFIYTRWGISPLNYKTLRGHLDNCVVLLTHHSLKGNDNVIRDTPCDSMVRTFLCGVTVL</sequence>
<evidence type="ECO:0000256" key="2">
    <source>
        <dbReference type="SAM" id="SignalP"/>
    </source>
</evidence>
<proteinExistence type="predicted"/>
<feature type="compositionally biased region" description="Basic residues" evidence="1">
    <location>
        <begin position="24"/>
        <end position="34"/>
    </location>
</feature>